<dbReference type="EMBL" id="WOWK01000001">
    <property type="protein sequence ID" value="KAF0332339.1"/>
    <property type="molecule type" value="Genomic_DNA"/>
</dbReference>
<reference evidence="2 3" key="1">
    <citation type="submission" date="2019-12" db="EMBL/GenBank/DDBJ databases">
        <title>A genome sequence resource for the geographically widespread anthracnose pathogen Colletotrichum asianum.</title>
        <authorList>
            <person name="Meng Y."/>
        </authorList>
    </citation>
    <scope>NUCLEOTIDE SEQUENCE [LARGE SCALE GENOMIC DNA]</scope>
    <source>
        <strain evidence="2 3">ICMP 18580</strain>
    </source>
</reference>
<gene>
    <name evidence="2" type="ORF">GQ607_000355</name>
</gene>
<dbReference type="AlphaFoldDB" id="A0A8H3WRG0"/>
<protein>
    <submittedName>
        <fullName evidence="2">Uncharacterized protein</fullName>
    </submittedName>
</protein>
<sequence length="70" mass="7513">MSIRPKCSEPCLPPSCQRSETPLPLTIATSIFFTAPNLRNLVAWPGFTAKKRGQPAPTASLRLARGAHGP</sequence>
<organism evidence="2 3">
    <name type="scientific">Colletotrichum asianum</name>
    <dbReference type="NCBI Taxonomy" id="702518"/>
    <lineage>
        <taxon>Eukaryota</taxon>
        <taxon>Fungi</taxon>
        <taxon>Dikarya</taxon>
        <taxon>Ascomycota</taxon>
        <taxon>Pezizomycotina</taxon>
        <taxon>Sordariomycetes</taxon>
        <taxon>Hypocreomycetidae</taxon>
        <taxon>Glomerellales</taxon>
        <taxon>Glomerellaceae</taxon>
        <taxon>Colletotrichum</taxon>
        <taxon>Colletotrichum gloeosporioides species complex</taxon>
    </lineage>
</organism>
<evidence type="ECO:0000313" key="2">
    <source>
        <dbReference type="EMBL" id="KAF0332339.1"/>
    </source>
</evidence>
<evidence type="ECO:0000256" key="1">
    <source>
        <dbReference type="SAM" id="MobiDB-lite"/>
    </source>
</evidence>
<proteinExistence type="predicted"/>
<name>A0A8H3WRG0_9PEZI</name>
<keyword evidence="3" id="KW-1185">Reference proteome</keyword>
<feature type="region of interest" description="Disordered" evidence="1">
    <location>
        <begin position="51"/>
        <end position="70"/>
    </location>
</feature>
<dbReference type="Proteomes" id="UP000434172">
    <property type="component" value="Unassembled WGS sequence"/>
</dbReference>
<comment type="caution">
    <text evidence="2">The sequence shown here is derived from an EMBL/GenBank/DDBJ whole genome shotgun (WGS) entry which is preliminary data.</text>
</comment>
<accession>A0A8H3WRG0</accession>
<evidence type="ECO:0000313" key="3">
    <source>
        <dbReference type="Proteomes" id="UP000434172"/>
    </source>
</evidence>